<feature type="transmembrane region" description="Helical" evidence="5">
    <location>
        <begin position="290"/>
        <end position="308"/>
    </location>
</feature>
<comment type="subcellular location">
    <subcellularLocation>
        <location evidence="1">Membrane</location>
        <topology evidence="1">Multi-pass membrane protein</topology>
    </subcellularLocation>
</comment>
<dbReference type="Proteomes" id="UP000244060">
    <property type="component" value="Unassembled WGS sequence"/>
</dbReference>
<dbReference type="Gene3D" id="1.50.10.150">
    <property type="entry name" value="Voltage-dependent anion channel"/>
    <property type="match status" value="1"/>
</dbReference>
<keyword evidence="2 5" id="KW-0812">Transmembrane</keyword>
<evidence type="ECO:0000256" key="3">
    <source>
        <dbReference type="ARBA" id="ARBA00022989"/>
    </source>
</evidence>
<dbReference type="Pfam" id="PF03595">
    <property type="entry name" value="SLAC1"/>
    <property type="match status" value="1"/>
</dbReference>
<organism evidence="6 7">
    <name type="scientific">Cereibacter azotoformans</name>
    <dbReference type="NCBI Taxonomy" id="43057"/>
    <lineage>
        <taxon>Bacteria</taxon>
        <taxon>Pseudomonadati</taxon>
        <taxon>Pseudomonadota</taxon>
        <taxon>Alphaproteobacteria</taxon>
        <taxon>Rhodobacterales</taxon>
        <taxon>Paracoccaceae</taxon>
        <taxon>Cereibacter</taxon>
    </lineage>
</organism>
<keyword evidence="7" id="KW-1185">Reference proteome</keyword>
<keyword evidence="3 5" id="KW-1133">Transmembrane helix</keyword>
<dbReference type="AlphaFoldDB" id="A0A2T5K973"/>
<sequence length="324" mass="32726">MSRPPVFPPPPFPPRRPRPFQRTPPAIFSPILGLLGLGLALRRAAEVWGLAPGVGEAVLGAASGLGAFAVAAYAAKVVQRPGVVLEDLRVLPGRAGLAALVLGLLVLAAVLVPYGPGAARAVLVAGLGTQALLAGTVAALLLAGPKEGRVVTPVWHLHFVGFIIGGLTAAPVGWPGLGLGLLILCAVVAAAIWLGSLVQFVRQVPPPPLRPLLAIHLAPLALLGLVAANQGLPTVAAACAAAGAVLLAVLLASARWLLAAGFSPLWGALTFPLAAYTGLVLIVWPQAGAALLVATVLVIPPIAVRILQEWARGSLAARTNAAQA</sequence>
<comment type="caution">
    <text evidence="6">The sequence shown here is derived from an EMBL/GenBank/DDBJ whole genome shotgun (WGS) entry which is preliminary data.</text>
</comment>
<accession>A0A2T5K973</accession>
<dbReference type="InterPro" id="IPR052951">
    <property type="entry name" value="Tellurite_res_ion_channel"/>
</dbReference>
<evidence type="ECO:0000256" key="5">
    <source>
        <dbReference type="SAM" id="Phobius"/>
    </source>
</evidence>
<dbReference type="GO" id="GO:0005886">
    <property type="term" value="C:plasma membrane"/>
    <property type="evidence" value="ECO:0007669"/>
    <property type="project" value="TreeGrafter"/>
</dbReference>
<feature type="transmembrane region" description="Helical" evidence="5">
    <location>
        <begin position="95"/>
        <end position="115"/>
    </location>
</feature>
<dbReference type="InterPro" id="IPR004695">
    <property type="entry name" value="SLAC1/Mae1/Ssu1/TehA"/>
</dbReference>
<feature type="transmembrane region" description="Helical" evidence="5">
    <location>
        <begin position="265"/>
        <end position="284"/>
    </location>
</feature>
<dbReference type="EMBL" id="QAOT01000006">
    <property type="protein sequence ID" value="PTR18971.1"/>
    <property type="molecule type" value="Genomic_DNA"/>
</dbReference>
<feature type="transmembrane region" description="Helical" evidence="5">
    <location>
        <begin position="235"/>
        <end position="258"/>
    </location>
</feature>
<evidence type="ECO:0000256" key="1">
    <source>
        <dbReference type="ARBA" id="ARBA00004141"/>
    </source>
</evidence>
<protein>
    <submittedName>
        <fullName evidence="6">Tellurite resistance protein</fullName>
    </submittedName>
</protein>
<gene>
    <name evidence="6" type="ORF">C8J28_106119</name>
</gene>
<evidence type="ECO:0000313" key="7">
    <source>
        <dbReference type="Proteomes" id="UP000244060"/>
    </source>
</evidence>
<keyword evidence="4 5" id="KW-0472">Membrane</keyword>
<feature type="transmembrane region" description="Helical" evidence="5">
    <location>
        <begin position="54"/>
        <end position="75"/>
    </location>
</feature>
<feature type="transmembrane region" description="Helical" evidence="5">
    <location>
        <begin position="155"/>
        <end position="174"/>
    </location>
</feature>
<dbReference type="GO" id="GO:0046583">
    <property type="term" value="F:monoatomic cation efflux transmembrane transporter activity"/>
    <property type="evidence" value="ECO:0007669"/>
    <property type="project" value="TreeGrafter"/>
</dbReference>
<dbReference type="PANTHER" id="PTHR37955:SF1">
    <property type="entry name" value="DEP DOMAIN-CONTAINING PROTEIN"/>
    <property type="match status" value="1"/>
</dbReference>
<dbReference type="InterPro" id="IPR038665">
    <property type="entry name" value="Voltage-dep_anion_channel_sf"/>
</dbReference>
<evidence type="ECO:0000256" key="2">
    <source>
        <dbReference type="ARBA" id="ARBA00022692"/>
    </source>
</evidence>
<reference evidence="6 7" key="1">
    <citation type="submission" date="2018-04" db="EMBL/GenBank/DDBJ databases">
        <title>Genomic Encyclopedia of Type Strains, Phase III (KMG-III): the genomes of soil and plant-associated and newly described type strains.</title>
        <authorList>
            <person name="Whitman W."/>
        </authorList>
    </citation>
    <scope>NUCLEOTIDE SEQUENCE [LARGE SCALE GENOMIC DNA]</scope>
    <source>
        <strain evidence="6 7">KA25</strain>
    </source>
</reference>
<feature type="transmembrane region" description="Helical" evidence="5">
    <location>
        <begin position="121"/>
        <end position="143"/>
    </location>
</feature>
<dbReference type="PANTHER" id="PTHR37955">
    <property type="entry name" value="TELLURITE RESISTANCE PROTEIN TEHA"/>
    <property type="match status" value="1"/>
</dbReference>
<dbReference type="RefSeq" id="WP_108220795.1">
    <property type="nucleotide sequence ID" value="NZ_CP090021.1"/>
</dbReference>
<evidence type="ECO:0000313" key="6">
    <source>
        <dbReference type="EMBL" id="PTR18971.1"/>
    </source>
</evidence>
<evidence type="ECO:0000256" key="4">
    <source>
        <dbReference type="ARBA" id="ARBA00023136"/>
    </source>
</evidence>
<proteinExistence type="predicted"/>
<name>A0A2T5K973_9RHOB</name>
<feature type="transmembrane region" description="Helical" evidence="5">
    <location>
        <begin position="180"/>
        <end position="200"/>
    </location>
</feature>